<evidence type="ECO:0000313" key="4">
    <source>
        <dbReference type="Proteomes" id="UP000655225"/>
    </source>
</evidence>
<evidence type="ECO:0000256" key="1">
    <source>
        <dbReference type="ARBA" id="ARBA00022729"/>
    </source>
</evidence>
<keyword evidence="1" id="KW-0732">Signal</keyword>
<dbReference type="EMBL" id="JABCRI010000016">
    <property type="protein sequence ID" value="KAF8392666.1"/>
    <property type="molecule type" value="Genomic_DNA"/>
</dbReference>
<protein>
    <submittedName>
        <fullName evidence="3">Uncharacterized protein</fullName>
    </submittedName>
</protein>
<keyword evidence="4" id="KW-1185">Reference proteome</keyword>
<dbReference type="PANTHER" id="PTHR33470">
    <property type="entry name" value="OS01G0164075 PROTEIN"/>
    <property type="match status" value="1"/>
</dbReference>
<dbReference type="PANTHER" id="PTHR33470:SF40">
    <property type="entry name" value="PROTEIN SEED AND ROOT HAIR PROTECTIVE PROTEIN"/>
    <property type="match status" value="1"/>
</dbReference>
<feature type="region of interest" description="Disordered" evidence="2">
    <location>
        <begin position="13"/>
        <end position="147"/>
    </location>
</feature>
<dbReference type="OMA" id="PMTICSH"/>
<gene>
    <name evidence="3" type="ORF">HHK36_023015</name>
</gene>
<dbReference type="Pfam" id="PF01190">
    <property type="entry name" value="Pollen_Ole_e_1"/>
    <property type="match status" value="1"/>
</dbReference>
<dbReference type="AlphaFoldDB" id="A0A834YSY4"/>
<organism evidence="3 4">
    <name type="scientific">Tetracentron sinense</name>
    <name type="common">Spur-leaf</name>
    <dbReference type="NCBI Taxonomy" id="13715"/>
    <lineage>
        <taxon>Eukaryota</taxon>
        <taxon>Viridiplantae</taxon>
        <taxon>Streptophyta</taxon>
        <taxon>Embryophyta</taxon>
        <taxon>Tracheophyta</taxon>
        <taxon>Spermatophyta</taxon>
        <taxon>Magnoliopsida</taxon>
        <taxon>Trochodendrales</taxon>
        <taxon>Trochodendraceae</taxon>
        <taxon>Tetracentron</taxon>
    </lineage>
</organism>
<dbReference type="OrthoDB" id="1847243at2759"/>
<accession>A0A834YSY4</accession>
<evidence type="ECO:0000313" key="3">
    <source>
        <dbReference type="EMBL" id="KAF8392666.1"/>
    </source>
</evidence>
<dbReference type="GO" id="GO:0071944">
    <property type="term" value="C:cell periphery"/>
    <property type="evidence" value="ECO:0007669"/>
    <property type="project" value="TreeGrafter"/>
</dbReference>
<proteinExistence type="predicted"/>
<comment type="caution">
    <text evidence="3">The sequence shown here is derived from an EMBL/GenBank/DDBJ whole genome shotgun (WGS) entry which is preliminary data.</text>
</comment>
<reference evidence="3 4" key="1">
    <citation type="submission" date="2020-04" db="EMBL/GenBank/DDBJ databases">
        <title>Plant Genome Project.</title>
        <authorList>
            <person name="Zhang R.-G."/>
        </authorList>
    </citation>
    <scope>NUCLEOTIDE SEQUENCE [LARGE SCALE GENOMIC DNA]</scope>
    <source>
        <strain evidence="3">YNK0</strain>
        <tissue evidence="3">Leaf</tissue>
    </source>
</reference>
<evidence type="ECO:0000256" key="2">
    <source>
        <dbReference type="SAM" id="MobiDB-lite"/>
    </source>
</evidence>
<sequence length="283" mass="29467">MVFLAMAIRASANGAGSYGYGPKPDLGKPKSAGSYGNGPKPDLGKPKSANGVGSYGYGSKPDLGKPKSANGVGSYGYGPKPDLGKPKSAGSYGYGPKPDLGKPKSANVVGSYGYGPKPELGKPKSDNDVGSYGYGPNPNVGKPKSEEKQLPTTIGVQGLVYCKLGSKLVPFQGVVTRITCLAVNDQGYESAPFSVLSHATDKNGYFFATLCPSELGNGWKLSECKAFLESSPLKICDVPTDFNKGISGALLLSHHLLPNKKMNSYSVGPFVYTSNPKSTTTGY</sequence>
<name>A0A834YSY4_TETSI</name>
<dbReference type="Proteomes" id="UP000655225">
    <property type="component" value="Unassembled WGS sequence"/>
</dbReference>